<feature type="binding site" evidence="9">
    <location>
        <position position="138"/>
    </location>
    <ligand>
        <name>Zn(2+)</name>
        <dbReference type="ChEBI" id="CHEBI:29105"/>
        <label>2</label>
    </ligand>
</feature>
<dbReference type="GO" id="GO:0008270">
    <property type="term" value="F:zinc ion binding"/>
    <property type="evidence" value="ECO:0007669"/>
    <property type="project" value="InterPro"/>
</dbReference>
<dbReference type="OrthoDB" id="9804934at2"/>
<reference evidence="11 12" key="1">
    <citation type="submission" date="2009-04" db="EMBL/GenBank/DDBJ databases">
        <authorList>
            <person name="Sebastian Y."/>
            <person name="Madupu R."/>
            <person name="Durkin A.S."/>
            <person name="Torralba M."/>
            <person name="Methe B."/>
            <person name="Sutton G.G."/>
            <person name="Strausberg R.L."/>
            <person name="Nelson K.E."/>
        </authorList>
    </citation>
    <scope>NUCLEOTIDE SEQUENCE [LARGE SCALE GENOMIC DNA]</scope>
    <source>
        <strain evidence="11 12">60-3</strain>
    </source>
</reference>
<keyword evidence="3 9" id="KW-0479">Metal-binding</keyword>
<keyword evidence="11" id="KW-0031">Aminopeptidase</keyword>
<feature type="binding site" evidence="9">
    <location>
        <position position="378"/>
    </location>
    <ligand>
        <name>Zn(2+)</name>
        <dbReference type="ChEBI" id="CHEBI:29105"/>
        <label>2</label>
    </ligand>
</feature>
<evidence type="ECO:0000313" key="11">
    <source>
        <dbReference type="EMBL" id="EEK16678.1"/>
    </source>
</evidence>
<evidence type="ECO:0000259" key="10">
    <source>
        <dbReference type="Pfam" id="PF07687"/>
    </source>
</evidence>
<feature type="binding site" evidence="9">
    <location>
        <position position="173"/>
    </location>
    <ligand>
        <name>Zn(2+)</name>
        <dbReference type="ChEBI" id="CHEBI:29105"/>
        <label>2</label>
    </ligand>
</feature>
<dbReference type="InterPro" id="IPR002933">
    <property type="entry name" value="Peptidase_M20"/>
</dbReference>
<dbReference type="InterPro" id="IPR001261">
    <property type="entry name" value="ArgE/DapE_CS"/>
</dbReference>
<dbReference type="STRING" id="596327.PORUE0001_0831"/>
<comment type="similarity">
    <text evidence="1">Belongs to the peptidase M20B family.</text>
</comment>
<organism evidence="11 12">
    <name type="scientific">Porphyromonas uenonis 60-3</name>
    <dbReference type="NCBI Taxonomy" id="596327"/>
    <lineage>
        <taxon>Bacteria</taxon>
        <taxon>Pseudomonadati</taxon>
        <taxon>Bacteroidota</taxon>
        <taxon>Bacteroidia</taxon>
        <taxon>Bacteroidales</taxon>
        <taxon>Porphyromonadaceae</taxon>
        <taxon>Porphyromonas</taxon>
    </lineage>
</organism>
<dbReference type="GO" id="GO:0045148">
    <property type="term" value="F:tripeptide aminopeptidase activity"/>
    <property type="evidence" value="ECO:0007669"/>
    <property type="project" value="UniProtKB-UniRule"/>
</dbReference>
<dbReference type="PROSITE" id="PS00758">
    <property type="entry name" value="ARGE_DAPE_CPG2_1"/>
    <property type="match status" value="1"/>
</dbReference>
<dbReference type="GO" id="GO:0006508">
    <property type="term" value="P:proteolysis"/>
    <property type="evidence" value="ECO:0007669"/>
    <property type="project" value="UniProtKB-UniRule"/>
</dbReference>
<proteinExistence type="inferred from homology"/>
<feature type="binding site" evidence="9">
    <location>
        <position position="78"/>
    </location>
    <ligand>
        <name>Zn(2+)</name>
        <dbReference type="ChEBI" id="CHEBI:29105"/>
        <label>1</label>
    </ligand>
</feature>
<gene>
    <name evidence="11" type="primary">pepT</name>
    <name evidence="11" type="ORF">PORUE0001_0831</name>
</gene>
<protein>
    <recommendedName>
        <fullName evidence="7">Peptidase T</fullName>
        <ecNumber evidence="7">3.4.11.4</ecNumber>
    </recommendedName>
</protein>
<dbReference type="eggNOG" id="COG2195">
    <property type="taxonomic scope" value="Bacteria"/>
</dbReference>
<evidence type="ECO:0000256" key="3">
    <source>
        <dbReference type="ARBA" id="ARBA00022723"/>
    </source>
</evidence>
<evidence type="ECO:0000256" key="9">
    <source>
        <dbReference type="PIRSR" id="PIRSR037215-2"/>
    </source>
</evidence>
<dbReference type="SUPFAM" id="SSF53187">
    <property type="entry name" value="Zn-dependent exopeptidases"/>
    <property type="match status" value="1"/>
</dbReference>
<evidence type="ECO:0000256" key="7">
    <source>
        <dbReference type="NCBIfam" id="TIGR01882"/>
    </source>
</evidence>
<dbReference type="NCBIfam" id="NF009920">
    <property type="entry name" value="PRK13381.1"/>
    <property type="match status" value="1"/>
</dbReference>
<dbReference type="GO" id="GO:0008237">
    <property type="term" value="F:metallopeptidase activity"/>
    <property type="evidence" value="ECO:0007669"/>
    <property type="project" value="UniProtKB-KW"/>
</dbReference>
<evidence type="ECO:0000256" key="1">
    <source>
        <dbReference type="ARBA" id="ARBA00009692"/>
    </source>
</evidence>
<feature type="binding site" evidence="9">
    <location>
        <position position="138"/>
    </location>
    <ligand>
        <name>Zn(2+)</name>
        <dbReference type="ChEBI" id="CHEBI:29105"/>
        <label>1</label>
    </ligand>
</feature>
<dbReference type="InterPro" id="IPR036264">
    <property type="entry name" value="Bact_exopeptidase_dim_dom"/>
</dbReference>
<dbReference type="AlphaFoldDB" id="C2MC54"/>
<keyword evidence="12" id="KW-1185">Reference proteome</keyword>
<comment type="cofactor">
    <cofactor evidence="9">
        <name>Zn(2+)</name>
        <dbReference type="ChEBI" id="CHEBI:29105"/>
    </cofactor>
    <text evidence="9">Binds 2 Zn(2+) ions per subunit.</text>
</comment>
<dbReference type="RefSeq" id="WP_007365477.1">
    <property type="nucleotide sequence ID" value="NZ_ACLR01000170.1"/>
</dbReference>
<evidence type="ECO:0000256" key="8">
    <source>
        <dbReference type="PIRSR" id="PIRSR037215-1"/>
    </source>
</evidence>
<comment type="caution">
    <text evidence="11">The sequence shown here is derived from an EMBL/GenBank/DDBJ whole genome shotgun (WGS) entry which is preliminary data.</text>
</comment>
<keyword evidence="4 11" id="KW-0378">Hydrolase</keyword>
<dbReference type="NCBIfam" id="NF003976">
    <property type="entry name" value="PRK05469.1"/>
    <property type="match status" value="1"/>
</dbReference>
<evidence type="ECO:0000256" key="5">
    <source>
        <dbReference type="ARBA" id="ARBA00022833"/>
    </source>
</evidence>
<keyword evidence="6" id="KW-0482">Metalloprotease</keyword>
<evidence type="ECO:0000313" key="12">
    <source>
        <dbReference type="Proteomes" id="UP000003303"/>
    </source>
</evidence>
<dbReference type="Gene3D" id="3.30.70.360">
    <property type="match status" value="1"/>
</dbReference>
<dbReference type="EC" id="3.4.11.4" evidence="7"/>
<dbReference type="Pfam" id="PF07687">
    <property type="entry name" value="M20_dimer"/>
    <property type="match status" value="1"/>
</dbReference>
<dbReference type="PIRSF" id="PIRSF037215">
    <property type="entry name" value="Peptidase_M20B"/>
    <property type="match status" value="1"/>
</dbReference>
<dbReference type="EMBL" id="ACLR01000170">
    <property type="protein sequence ID" value="EEK16678.1"/>
    <property type="molecule type" value="Genomic_DNA"/>
</dbReference>
<dbReference type="NCBIfam" id="TIGR01882">
    <property type="entry name" value="peptidase-T"/>
    <property type="match status" value="1"/>
</dbReference>
<dbReference type="PROSITE" id="PS00759">
    <property type="entry name" value="ARGE_DAPE_CPG2_2"/>
    <property type="match status" value="1"/>
</dbReference>
<evidence type="ECO:0000256" key="2">
    <source>
        <dbReference type="ARBA" id="ARBA00022670"/>
    </source>
</evidence>
<name>C2MC54_9PORP</name>
<keyword evidence="5 9" id="KW-0862">Zinc</keyword>
<keyword evidence="2" id="KW-0645">Protease</keyword>
<dbReference type="InterPro" id="IPR011650">
    <property type="entry name" value="Peptidase_M20_dimer"/>
</dbReference>
<evidence type="ECO:0000256" key="6">
    <source>
        <dbReference type="ARBA" id="ARBA00023049"/>
    </source>
</evidence>
<dbReference type="PANTHER" id="PTHR42994">
    <property type="entry name" value="PEPTIDASE T"/>
    <property type="match status" value="1"/>
</dbReference>
<dbReference type="InterPro" id="IPR010161">
    <property type="entry name" value="Peptidase_M20B"/>
</dbReference>
<dbReference type="Pfam" id="PF01546">
    <property type="entry name" value="Peptidase_M20"/>
    <property type="match status" value="1"/>
</dbReference>
<dbReference type="Proteomes" id="UP000003303">
    <property type="component" value="Unassembled WGS sequence"/>
</dbReference>
<dbReference type="GO" id="GO:0006518">
    <property type="term" value="P:peptide metabolic process"/>
    <property type="evidence" value="ECO:0007669"/>
    <property type="project" value="InterPro"/>
</dbReference>
<dbReference type="Gene3D" id="3.40.630.10">
    <property type="entry name" value="Zn peptidases"/>
    <property type="match status" value="1"/>
</dbReference>
<sequence>MSQLLERFLRYAKVHTTSDPNSPTKPSTSCQWDLLRLLHSELEALQIPATCYDAGYVIAQIPATAGYEKVPRIALLAHVDTSPEAPGEKVSPCLHPNYDGKPIQLKGSILSPSDYPDLLRYVGHTLITSDGTTLLGADDKAGVAILMTLAAELQSKPELAHGPIALAFTTDEEVGRGLESFDESQLQATYAYTIDGGLEGEFEYECFHAASVRITATGHNVHPGSAYHTMRHALQSLIKLDYRLGYTHERPEVTQGREGFLHLCHMAGDVSSATAEYIIRDHDRQLLEERIACIREVAQQINEEPHAAQLAVEVSYQYRNMYDYIAPHPEVIEHAVAAYEAVGVKPIIQPIRGGTDGAVLSERGIPCPNIFTSGGNFHSIHEYCSLDAMERCLAIVTQLVRRYATSGALE</sequence>
<dbReference type="PANTHER" id="PTHR42994:SF1">
    <property type="entry name" value="PEPTIDASE T"/>
    <property type="match status" value="1"/>
</dbReference>
<feature type="binding site" evidence="9">
    <location>
        <position position="195"/>
    </location>
    <ligand>
        <name>Zn(2+)</name>
        <dbReference type="ChEBI" id="CHEBI:29105"/>
        <label>1</label>
    </ligand>
</feature>
<feature type="domain" description="Peptidase M20 dimerisation" evidence="10">
    <location>
        <begin position="208"/>
        <end position="303"/>
    </location>
</feature>
<feature type="active site" description="Proton acceptor" evidence="8">
    <location>
        <position position="172"/>
    </location>
</feature>
<evidence type="ECO:0000256" key="4">
    <source>
        <dbReference type="ARBA" id="ARBA00022801"/>
    </source>
</evidence>
<accession>C2MC54</accession>
<dbReference type="SUPFAM" id="SSF55031">
    <property type="entry name" value="Bacterial exopeptidase dimerisation domain"/>
    <property type="match status" value="1"/>
</dbReference>
<feature type="active site" evidence="8">
    <location>
        <position position="80"/>
    </location>
</feature>